<dbReference type="SUPFAM" id="SSF55874">
    <property type="entry name" value="ATPase domain of HSP90 chaperone/DNA topoisomerase II/histidine kinase"/>
    <property type="match status" value="1"/>
</dbReference>
<feature type="compositionally biased region" description="Basic and acidic residues" evidence="1">
    <location>
        <begin position="2819"/>
        <end position="2828"/>
    </location>
</feature>
<feature type="compositionally biased region" description="Basic and acidic residues" evidence="1">
    <location>
        <begin position="2900"/>
        <end position="2914"/>
    </location>
</feature>
<organism evidence="3 4">
    <name type="scientific">Potamilus streckersoni</name>
    <dbReference type="NCBI Taxonomy" id="2493646"/>
    <lineage>
        <taxon>Eukaryota</taxon>
        <taxon>Metazoa</taxon>
        <taxon>Spiralia</taxon>
        <taxon>Lophotrochozoa</taxon>
        <taxon>Mollusca</taxon>
        <taxon>Bivalvia</taxon>
        <taxon>Autobranchia</taxon>
        <taxon>Heteroconchia</taxon>
        <taxon>Palaeoheterodonta</taxon>
        <taxon>Unionida</taxon>
        <taxon>Unionoidea</taxon>
        <taxon>Unionidae</taxon>
        <taxon>Ambleminae</taxon>
        <taxon>Lampsilini</taxon>
        <taxon>Potamilus</taxon>
    </lineage>
</organism>
<evidence type="ECO:0000313" key="3">
    <source>
        <dbReference type="EMBL" id="KAK3603430.1"/>
    </source>
</evidence>
<sequence>MSQKAQKAMVTDVRREGLRKDILDCLKSHPQGLTMSALWDGMSKRGHQINKKFYGVKKMADLFEIWKDSNIEIEITFGKGMTIHYKPNYEKLKNKHVQGTEQSSGGANLSLSDESNNTVGPNQSSIEIEKDTAIRAGISGDSASVFPSDLHKTEQSPLIIDDSDDSDVGGKDGSGIDLIPFPSSVNQNISWPKDLPVEIFKTNIADILRSHPNGIRQGQLVEKYLEKHGYRIVASNFKLGKLKKLWGFLSDVVFKKRDSQRMFLNPSYMKSKGKGLVWGTPASQSTPADVNQSCTPKAIPHEDFISLSADDSVIDLTSDGPGIPQMGNTSGGFHKGQRTSGASLLGIPGSSGGQFGHTLFQPHGPFGQAPFKPHSPFGQSQFQSHGTFGQAPFQPHGGYTLIGQGLQNSNTPWDAMLNSFARECVFNYPPVHVKPISMREFERKEITVVPVFYPRQGYPFKEDIERVCKECIDLLAEANEFVSSERIEKLLLQRYQVRNIDQLGVRHIDQLQCVYEHNRIICKVNAFVFAFIKTNAVCTLHEFVESLREFVPSRENFLTLKLGPIQRFPVVYQQFKFPPDRAEIPEITSGDLIEHFRAYLSKTQKWYANLEMEDFMKYLVEQYKAQNPYDLGVRIRSLPLLAQVLKKSQRDATQIRKTVYEKFKQEAVSEIEAAFQKFKIGILHCSSQGENDIREHYLKLKPEVAMLEIMKKYQLINTFDQPNDKNAKRQLKLRSQAVEQFIMTMNEDKLGKMLFHLAICLSDTVLEEAALEYISSQTGGEKEEEEGESPKEGDSTAKVHKQKQLPKKEQILENLRKYLDRCFSHGTLNLSLLDRIEEKLAEDFDFPAFTDLKHGRFLQFLLAEAKQILDENGGTVLGSTFRAEGESSYRPQHTDLLEFIKQAKQAGLSQVHELEASICSQFDVKDVHHLGHGNISHLQTAADKHGRHQTRDFTVIFEAAMTLNVGPTNQSTTQVGILGHQSRDAALVCLHNCPILEDLAGWSLWKLVFEPEHGKLKDFVQKYGGFRPMNIEGGRVSTLDLLALETSPGHLIKLTNQASPDIFAEALEHQDIQMTCGQLVSLAVISNGTNNMPMALLANHVKTALLKMHAAEPQSAVPGGLLNPASDTSIHVASKFVLKCLVKIPIRICLAVANKIFLEPLGQVVGSTKSKALLFEISQCTSEKNCLQELGCLLGVAEWTHQLQQKCEFPASQIQLLPADMEEFFVEKSIEIESDGDDVEESAAIILSDEEEDVEEMKEQEEKMEKKDEIKIEQAEQKSEVDQNNEKMEEKMQEELKVEDEKDADFVILDKVNKDDTGSEAESPDDRKADSLSTTMELKEAHCKKVVDQIRRDEFGIGVTLNEDGKRLMQVQQERLGRSLDRLSKDLYSKDTHFVLELVQNADDNKYPENLLENGDLCPAAKFIIDEQCIMVLNNECGFTEENVRALCDVGRSTKGKHKFGYIGQKGIGFKSVFRVTDCPEVHSSGYHIQFNLDSGPMGYILPDWVPDDKWKVEEEWMTKIVLPLKKDKMSNLRTLAARFNDIHPSLLLFLHRLREITIDNKIEQHVQTMRRCDLGNHMVEIKHSNGVDSWLVVRKVLDASKISAQAKSGVDVESTEIALAFPIQSMGQKTPAHVLPPKQPVFAFLPLRSYGFRFVIQGDFDVPSSREDVDKDSPWNQWLRSEIPTLFIEILEVFKSHPSFNAIEALSAFLQFVPMEDEILDFFKPVATEIMKKLRGKPCVPTQPNSKGVISWKIPSQTVRVRDPLVHKVITPELLQKHLSLYYLHVDVASMLNPTLTQCLGIEILTTEHLIHLGKATVQDLNGFCEAEDSVHNIACLLACIYRSMDEFQQNDEFIKLLREMKMIPLSDGKLVSLQDMTVFFPIEETSSKDVLNVLHKDLNSIHASVEKTPDAEINSQVHKMLALLGVKQLKVEDVIHHHILPVLKSEDWKKKSKEILVTYVVFIKKQMECNPSICSFGELKDLLQLVTNHGLKNPGKDPIHFTHHYGSRINLKQTFPGHDWILLDDCYLPVNKSSLDIQHWYEFFLQMGVNNFLAVQKKEVHMDKAALTQAQWAPLKDMWPESSEYVIHDIICPELISLIQHNTVSKGPVYHQQMKDLCELLDREWDINYSRYMITQVCDPSGSRLHETETSVSIALRTLSWLPAVYTKYSVEPNGAIVSSNDIQLMPPSCLYIRSSAVEKVLAQNVLYLEAALSPKSSFSQFLGLKNSVDAKTIQKALLEWSKRNTEDKPAVFCTTLQHMKNVYTYLYSELTRKQVQDLFRENPVVFVPDKNSISSIDGVIVAGKMLSRSEIWLEDKTGLFDKYHYLLEEFHSEVCKRRIVYQHYADRPEIIELFEREMNIDRQPQVNEYAELLTLITGALSLKDPKTLPDVLDIYSCIGKLVLSPSSDRMDAATADMILKSNRETIMKQLRKQKILATKRNTWVCPDDSPLIPDNREWERMFESNANVHFLQLDEKSTPQDRRHKSRTQGSVFDKEMIEAFLRIFGIKKLSDCVKIEDITELFEPCPMLQLYIHKAIPTVQHFLACRYPEVYQSHLESNMKGMLQDATFFQVGKLEVKYSLVNRPDVFIIRSEKCIIKPPTFFFHKDHLESISEVNRELARIFSNGNSNCCTVLRSFLAELSNIINNVSDDTIEELLQRHDAYFELYTIPDDELWKVQAPPMPASPEPDVREPEEETEQLEQVQIANETVQNRDQKFVLKAWPPMTGSAGSSASQKSSQQRGDKQPSTSFPGPTGKDYMKSTKELPSQFKLAPYSGPQNRPEGVGEEKSESKDNSNLEGTGPDKAEKGYSTSSRTETGHHSGTDRPKRRLSGEQDEVAAKRIPSYQQGSNKGEPQQGGDHSNKQINDGKEESAVNRGKGSEGPGKETVESCPGNQQELKERAGEKRPHSGEDNSAPPAKRPPVNMGLPIWTTMASDYSYDELGTSSTLPLSKITSVDVGSVGVGRWGEALVYNYLLQVKQTDPKISDVKWINAEQETSTPYDVEVHYVDQFGFHVNYIEVKSTQADSKEMFEISLPQLQFAKEKKERFHIYRVFNAGNPAAVRLIRISNLDFRLEQKQVRLSNMGYISMGFCQQTWAISAWAFASKHGLYQHGLLPANMGYISMGFCQQTWAISIWAFASKHGLYQHVLLPANMGYISMGFCQQTWAISAWAFASKHGLYQHGLLPANMGYISMGFCQQTWAISIWASASKHGLYQHVLLPANMGYISMGFCQQTWVISTWAFASKHGLYQHGLLPANMGYINMGLCQQTWAISAWAFASRHGLYQHGLLPANMSYISMGF</sequence>
<dbReference type="PANTHER" id="PTHR32387:SF0">
    <property type="entry name" value="PROTEIN NO VEIN"/>
    <property type="match status" value="1"/>
</dbReference>
<feature type="compositionally biased region" description="Basic and acidic residues" evidence="1">
    <location>
        <begin position="788"/>
        <end position="797"/>
    </location>
</feature>
<feature type="region of interest" description="Disordered" evidence="1">
    <location>
        <begin position="1252"/>
        <end position="1299"/>
    </location>
</feature>
<dbReference type="NCBIfam" id="NF047352">
    <property type="entry name" value="P_loop_sacsin"/>
    <property type="match status" value="1"/>
</dbReference>
<feature type="compositionally biased region" description="Polar residues" evidence="1">
    <location>
        <begin position="97"/>
        <end position="125"/>
    </location>
</feature>
<keyword evidence="4" id="KW-1185">Reference proteome</keyword>
<feature type="region of interest" description="Disordered" evidence="1">
    <location>
        <begin position="1311"/>
        <end position="1334"/>
    </location>
</feature>
<feature type="compositionally biased region" description="Low complexity" evidence="1">
    <location>
        <begin position="2730"/>
        <end position="2743"/>
    </location>
</feature>
<feature type="region of interest" description="Disordered" evidence="1">
    <location>
        <begin position="2726"/>
        <end position="2927"/>
    </location>
</feature>
<feature type="domain" description="HTH OST-type" evidence="2">
    <location>
        <begin position="14"/>
        <end position="87"/>
    </location>
</feature>
<evidence type="ECO:0000256" key="1">
    <source>
        <dbReference type="SAM" id="MobiDB-lite"/>
    </source>
</evidence>
<feature type="compositionally biased region" description="Basic and acidic residues" evidence="1">
    <location>
        <begin position="2786"/>
        <end position="2810"/>
    </location>
</feature>
<evidence type="ECO:0000259" key="2">
    <source>
        <dbReference type="PROSITE" id="PS51644"/>
    </source>
</evidence>
<name>A0AAE0T545_9BIVA</name>
<gene>
    <name evidence="3" type="ORF">CHS0354_009413</name>
</gene>
<proteinExistence type="predicted"/>
<dbReference type="InterPro" id="IPR036890">
    <property type="entry name" value="HATPase_C_sf"/>
</dbReference>
<dbReference type="InterPro" id="IPR025605">
    <property type="entry name" value="OST-HTH/LOTUS_dom"/>
</dbReference>
<evidence type="ECO:0000313" key="4">
    <source>
        <dbReference type="Proteomes" id="UP001195483"/>
    </source>
</evidence>
<accession>A0AAE0T545</accession>
<dbReference type="Proteomes" id="UP001195483">
    <property type="component" value="Unassembled WGS sequence"/>
</dbReference>
<dbReference type="InterPro" id="IPR024975">
    <property type="entry name" value="NOV_C"/>
</dbReference>
<feature type="region of interest" description="Disordered" evidence="1">
    <location>
        <begin position="2680"/>
        <end position="2701"/>
    </location>
</feature>
<dbReference type="Pfam" id="PF25794">
    <property type="entry name" value="SACS"/>
    <property type="match status" value="1"/>
</dbReference>
<dbReference type="InterPro" id="IPR052957">
    <property type="entry name" value="Auxin_embryo_med"/>
</dbReference>
<feature type="region of interest" description="Disordered" evidence="1">
    <location>
        <begin position="95"/>
        <end position="125"/>
    </location>
</feature>
<feature type="region of interest" description="Disordered" evidence="1">
    <location>
        <begin position="776"/>
        <end position="804"/>
    </location>
</feature>
<comment type="caution">
    <text evidence="3">The sequence shown here is derived from an EMBL/GenBank/DDBJ whole genome shotgun (WGS) entry which is preliminary data.</text>
</comment>
<reference evidence="3" key="3">
    <citation type="submission" date="2023-05" db="EMBL/GenBank/DDBJ databases">
        <authorList>
            <person name="Smith C.H."/>
        </authorList>
    </citation>
    <scope>NUCLEOTIDE SEQUENCE</scope>
    <source>
        <strain evidence="3">CHS0354</strain>
        <tissue evidence="3">Mantle</tissue>
    </source>
</reference>
<dbReference type="EMBL" id="JAEAOA010000609">
    <property type="protein sequence ID" value="KAK3603430.1"/>
    <property type="molecule type" value="Genomic_DNA"/>
</dbReference>
<feature type="compositionally biased region" description="Basic and acidic residues" evidence="1">
    <location>
        <begin position="1260"/>
        <end position="1299"/>
    </location>
</feature>
<dbReference type="InterPro" id="IPR058210">
    <property type="entry name" value="SACS/Nov_dom"/>
</dbReference>
<protein>
    <recommendedName>
        <fullName evidence="2">HTH OST-type domain-containing protein</fullName>
    </recommendedName>
</protein>
<feature type="compositionally biased region" description="Basic and acidic residues" evidence="1">
    <location>
        <begin position="2863"/>
        <end position="2876"/>
    </location>
</feature>
<dbReference type="Pfam" id="PF13020">
    <property type="entry name" value="NOV_C"/>
    <property type="match status" value="1"/>
</dbReference>
<feature type="compositionally biased region" description="Polar residues" evidence="1">
    <location>
        <begin position="2847"/>
        <end position="2856"/>
    </location>
</feature>
<reference evidence="3" key="2">
    <citation type="journal article" date="2021" name="Genome Biol. Evol.">
        <title>Developing a high-quality reference genome for a parasitic bivalve with doubly uniparental inheritance (Bivalvia: Unionida).</title>
        <authorList>
            <person name="Smith C.H."/>
        </authorList>
    </citation>
    <scope>NUCLEOTIDE SEQUENCE</scope>
    <source>
        <strain evidence="3">CHS0354</strain>
        <tissue evidence="3">Mantle</tissue>
    </source>
</reference>
<dbReference type="PROSITE" id="PS51644">
    <property type="entry name" value="HTH_OST"/>
    <property type="match status" value="1"/>
</dbReference>
<dbReference type="Gene3D" id="3.30.565.10">
    <property type="entry name" value="Histidine kinase-like ATPase, C-terminal domain"/>
    <property type="match status" value="1"/>
</dbReference>
<dbReference type="PANTHER" id="PTHR32387">
    <property type="entry name" value="WU:FJ29H11"/>
    <property type="match status" value="1"/>
</dbReference>
<reference evidence="3" key="1">
    <citation type="journal article" date="2021" name="Genome Biol. Evol.">
        <title>A High-Quality Reference Genome for a Parasitic Bivalve with Doubly Uniparental Inheritance (Bivalvia: Unionida).</title>
        <authorList>
            <person name="Smith C.H."/>
        </authorList>
    </citation>
    <scope>NUCLEOTIDE SEQUENCE</scope>
    <source>
        <strain evidence="3">CHS0354</strain>
    </source>
</reference>